<dbReference type="InterPro" id="IPR001709">
    <property type="entry name" value="Flavoprot_Pyr_Nucl_cyt_Rdtase"/>
</dbReference>
<feature type="binding site" evidence="13">
    <location>
        <position position="127"/>
    </location>
    <ligand>
        <name>FAD</name>
        <dbReference type="ChEBI" id="CHEBI:57692"/>
    </ligand>
</feature>
<reference evidence="16 17" key="2">
    <citation type="journal article" date="2012" name="PLoS Pathog.">
        <title>Diverse lifestyles and strategies of plant pathogenesis encoded in the genomes of eighteen Dothideomycetes fungi.</title>
        <authorList>
            <person name="Ohm R.A."/>
            <person name="Feau N."/>
            <person name="Henrissat B."/>
            <person name="Schoch C.L."/>
            <person name="Horwitz B.A."/>
            <person name="Barry K.W."/>
            <person name="Condon B.J."/>
            <person name="Copeland A.C."/>
            <person name="Dhillon B."/>
            <person name="Glaser F."/>
            <person name="Hesse C.N."/>
            <person name="Kosti I."/>
            <person name="LaButti K."/>
            <person name="Lindquist E.A."/>
            <person name="Lucas S."/>
            <person name="Salamov A.A."/>
            <person name="Bradshaw R.E."/>
            <person name="Ciuffetti L."/>
            <person name="Hamelin R.C."/>
            <person name="Kema G.H.J."/>
            <person name="Lawrence C."/>
            <person name="Scott J.A."/>
            <person name="Spatafora J.W."/>
            <person name="Turgeon B.G."/>
            <person name="de Wit P.J.G.M."/>
            <person name="Zhong S."/>
            <person name="Goodwin S.B."/>
            <person name="Grigoriev I.V."/>
        </authorList>
    </citation>
    <scope>NUCLEOTIDE SEQUENCE [LARGE SCALE GENOMIC DNA]</scope>
    <source>
        <strain evidence="17">NZE10 / CBS 128990</strain>
    </source>
</reference>
<dbReference type="PRINTS" id="PR00371">
    <property type="entry name" value="FPNCR"/>
</dbReference>
<comment type="similarity">
    <text evidence="3 14">Belongs to the flavoprotein pyridine nucleotide cytochrome reductase family.</text>
</comment>
<dbReference type="EC" id="1.6.2.2" evidence="14"/>
<feature type="binding site" evidence="13">
    <location>
        <position position="108"/>
    </location>
    <ligand>
        <name>FAD</name>
        <dbReference type="ChEBI" id="CHEBI:57692"/>
    </ligand>
</feature>
<comment type="function">
    <text evidence="11">May mediate the reduction of outer membrane cytochrome b5.</text>
</comment>
<dbReference type="GO" id="GO:0005741">
    <property type="term" value="C:mitochondrial outer membrane"/>
    <property type="evidence" value="ECO:0007669"/>
    <property type="project" value="UniProtKB-SubCell"/>
</dbReference>
<evidence type="ECO:0000256" key="5">
    <source>
        <dbReference type="ARBA" id="ARBA00022787"/>
    </source>
</evidence>
<dbReference type="InterPro" id="IPR001433">
    <property type="entry name" value="OxRdtase_FAD/NAD-bd"/>
</dbReference>
<organism evidence="16 17">
    <name type="scientific">Dothistroma septosporum (strain NZE10 / CBS 128990)</name>
    <name type="common">Red band needle blight fungus</name>
    <name type="synonym">Mycosphaerella pini</name>
    <dbReference type="NCBI Taxonomy" id="675120"/>
    <lineage>
        <taxon>Eukaryota</taxon>
        <taxon>Fungi</taxon>
        <taxon>Dikarya</taxon>
        <taxon>Ascomycota</taxon>
        <taxon>Pezizomycotina</taxon>
        <taxon>Dothideomycetes</taxon>
        <taxon>Dothideomycetidae</taxon>
        <taxon>Mycosphaerellales</taxon>
        <taxon>Mycosphaerellaceae</taxon>
        <taxon>Dothistroma</taxon>
    </lineage>
</organism>
<feature type="binding site" evidence="13">
    <location>
        <position position="109"/>
    </location>
    <ligand>
        <name>FAD</name>
        <dbReference type="ChEBI" id="CHEBI:57692"/>
    </ligand>
</feature>
<evidence type="ECO:0000256" key="6">
    <source>
        <dbReference type="ARBA" id="ARBA00022827"/>
    </source>
</evidence>
<evidence type="ECO:0000256" key="10">
    <source>
        <dbReference type="ARBA" id="ARBA00023136"/>
    </source>
</evidence>
<dbReference type="Pfam" id="PF00175">
    <property type="entry name" value="NAD_binding_1"/>
    <property type="match status" value="1"/>
</dbReference>
<dbReference type="OrthoDB" id="432685at2759"/>
<dbReference type="Pfam" id="PF00970">
    <property type="entry name" value="FAD_binding_6"/>
    <property type="match status" value="1"/>
</dbReference>
<dbReference type="HOGENOM" id="CLU_003827_9_1_1"/>
<keyword evidence="9" id="KW-0496">Mitochondrion</keyword>
<keyword evidence="5" id="KW-1000">Mitochondrion outer membrane</keyword>
<feature type="domain" description="FAD-binding FR-type" evidence="15">
    <location>
        <begin position="53"/>
        <end position="159"/>
    </location>
</feature>
<evidence type="ECO:0000256" key="1">
    <source>
        <dbReference type="ARBA" id="ARBA00001974"/>
    </source>
</evidence>
<name>M2WI35_DOTSN</name>
<dbReference type="EMBL" id="KB446546">
    <property type="protein sequence ID" value="EME38673.1"/>
    <property type="molecule type" value="Genomic_DNA"/>
</dbReference>
<protein>
    <recommendedName>
        <fullName evidence="14">NADH-cytochrome b5 reductase</fullName>
        <ecNumber evidence="14">1.6.2.2</ecNumber>
    </recommendedName>
</protein>
<evidence type="ECO:0000256" key="3">
    <source>
        <dbReference type="ARBA" id="ARBA00006105"/>
    </source>
</evidence>
<sequence length="301" mass="32584">MASLFSRRAVPYVTGAAAVSIVGSAYSQTRRPIMLDSTANPPTKTLAFPASMLFSKQLTVTKSEQVNHDTKRITFALPGGDNEISGVPAGSAILTQHNPSNGWLPILRPYTPISDPSTRGTLELLVKRYPSGRASTHMHSLSPGDHLTVRGPLPGYNWRVPKSSTSILLVAGGAGITPIYSLAKGILSNANEKTQVQLLWGVNGERDIVLRDELERLEQQHPGRLQVTYCISGPDAKEQGEKWTKGYVDKSVLQQAIERCGSTWGDDQGKKVFLCGPPAMENAVGKTLTELGLGKKEVHKF</sequence>
<dbReference type="SUPFAM" id="SSF52343">
    <property type="entry name" value="Ferredoxin reductase-like, C-terminal NADP-linked domain"/>
    <property type="match status" value="1"/>
</dbReference>
<feature type="binding site" evidence="13">
    <location>
        <position position="177"/>
    </location>
    <ligand>
        <name>FAD</name>
        <dbReference type="ChEBI" id="CHEBI:57692"/>
    </ligand>
</feature>
<dbReference type="Proteomes" id="UP000016933">
    <property type="component" value="Unassembled WGS sequence"/>
</dbReference>
<evidence type="ECO:0000313" key="16">
    <source>
        <dbReference type="EMBL" id="EME38673.1"/>
    </source>
</evidence>
<keyword evidence="7 14" id="KW-0560">Oxidoreductase</keyword>
<dbReference type="InterPro" id="IPR039261">
    <property type="entry name" value="FNR_nucleotide-bd"/>
</dbReference>
<comment type="cofactor">
    <cofactor evidence="1 13 14">
        <name>FAD</name>
        <dbReference type="ChEBI" id="CHEBI:57692"/>
    </cofactor>
</comment>
<dbReference type="eggNOG" id="KOG0534">
    <property type="taxonomic scope" value="Eukaryota"/>
</dbReference>
<keyword evidence="17" id="KW-1185">Reference proteome</keyword>
<dbReference type="PANTHER" id="PTHR19370:SF171">
    <property type="entry name" value="NADH-CYTOCHROME B5 REDUCTASE 2"/>
    <property type="match status" value="1"/>
</dbReference>
<evidence type="ECO:0000256" key="7">
    <source>
        <dbReference type="ARBA" id="ARBA00023002"/>
    </source>
</evidence>
<dbReference type="InterPro" id="IPR001834">
    <property type="entry name" value="CBR-like"/>
</dbReference>
<feature type="binding site" evidence="13">
    <location>
        <position position="110"/>
    </location>
    <ligand>
        <name>FAD</name>
        <dbReference type="ChEBI" id="CHEBI:57692"/>
    </ligand>
</feature>
<evidence type="ECO:0000256" key="2">
    <source>
        <dbReference type="ARBA" id="ARBA00004572"/>
    </source>
</evidence>
<keyword evidence="10" id="KW-0472">Membrane</keyword>
<dbReference type="STRING" id="675120.M2WI35"/>
<evidence type="ECO:0000256" key="4">
    <source>
        <dbReference type="ARBA" id="ARBA00022630"/>
    </source>
</evidence>
<dbReference type="CDD" id="cd06183">
    <property type="entry name" value="cyt_b5_reduct_like"/>
    <property type="match status" value="1"/>
</dbReference>
<evidence type="ECO:0000256" key="11">
    <source>
        <dbReference type="ARBA" id="ARBA00037464"/>
    </source>
</evidence>
<accession>M2WI35</accession>
<keyword evidence="8 14" id="KW-0520">NAD</keyword>
<evidence type="ECO:0000313" key="17">
    <source>
        <dbReference type="Proteomes" id="UP000016933"/>
    </source>
</evidence>
<evidence type="ECO:0000256" key="14">
    <source>
        <dbReference type="RuleBase" id="RU361226"/>
    </source>
</evidence>
<evidence type="ECO:0000256" key="8">
    <source>
        <dbReference type="ARBA" id="ARBA00023027"/>
    </source>
</evidence>
<dbReference type="GO" id="GO:0090524">
    <property type="term" value="F:cytochrome-b5 reductase activity, acting on NADH"/>
    <property type="evidence" value="ECO:0007669"/>
    <property type="project" value="UniProtKB-EC"/>
</dbReference>
<comment type="catalytic activity">
    <reaction evidence="12 14">
        <text>2 Fe(III)-[cytochrome b5] + NADH = 2 Fe(II)-[cytochrome b5] + NAD(+) + H(+)</text>
        <dbReference type="Rhea" id="RHEA:46680"/>
        <dbReference type="Rhea" id="RHEA-COMP:10438"/>
        <dbReference type="Rhea" id="RHEA-COMP:10439"/>
        <dbReference type="ChEBI" id="CHEBI:15378"/>
        <dbReference type="ChEBI" id="CHEBI:29033"/>
        <dbReference type="ChEBI" id="CHEBI:29034"/>
        <dbReference type="ChEBI" id="CHEBI:57540"/>
        <dbReference type="ChEBI" id="CHEBI:57945"/>
        <dbReference type="EC" id="1.6.2.2"/>
    </reaction>
</comment>
<dbReference type="AlphaFoldDB" id="M2WI35"/>
<dbReference type="PANTHER" id="PTHR19370">
    <property type="entry name" value="NADH-CYTOCHROME B5 REDUCTASE"/>
    <property type="match status" value="1"/>
</dbReference>
<feature type="binding site" evidence="13">
    <location>
        <position position="125"/>
    </location>
    <ligand>
        <name>FAD</name>
        <dbReference type="ChEBI" id="CHEBI:57692"/>
    </ligand>
</feature>
<dbReference type="Gene3D" id="3.40.50.80">
    <property type="entry name" value="Nucleotide-binding domain of ferredoxin-NADP reductase (FNR) module"/>
    <property type="match status" value="1"/>
</dbReference>
<evidence type="ECO:0000256" key="9">
    <source>
        <dbReference type="ARBA" id="ARBA00023128"/>
    </source>
</evidence>
<dbReference type="PRINTS" id="PR00406">
    <property type="entry name" value="CYTB5RDTASE"/>
</dbReference>
<proteinExistence type="inferred from homology"/>
<comment type="subcellular location">
    <subcellularLocation>
        <location evidence="2">Mitochondrion outer membrane</location>
        <topology evidence="2">Single-pass membrane protein</topology>
    </subcellularLocation>
</comment>
<dbReference type="Gene3D" id="2.40.30.10">
    <property type="entry name" value="Translation factors"/>
    <property type="match status" value="1"/>
</dbReference>
<dbReference type="SUPFAM" id="SSF63380">
    <property type="entry name" value="Riboflavin synthase domain-like"/>
    <property type="match status" value="1"/>
</dbReference>
<evidence type="ECO:0000256" key="12">
    <source>
        <dbReference type="ARBA" id="ARBA00047682"/>
    </source>
</evidence>
<dbReference type="InterPro" id="IPR008333">
    <property type="entry name" value="Cbr1-like_FAD-bd_dom"/>
</dbReference>
<gene>
    <name evidence="16" type="ORF">DOTSEDRAFT_75430</name>
</gene>
<keyword evidence="4 13" id="KW-0285">Flavoprotein</keyword>
<dbReference type="InterPro" id="IPR017938">
    <property type="entry name" value="Riboflavin_synthase-like_b-brl"/>
</dbReference>
<evidence type="ECO:0000259" key="15">
    <source>
        <dbReference type="PROSITE" id="PS51384"/>
    </source>
</evidence>
<evidence type="ECO:0000256" key="13">
    <source>
        <dbReference type="PIRSR" id="PIRSR601834-1"/>
    </source>
</evidence>
<dbReference type="InterPro" id="IPR017927">
    <property type="entry name" value="FAD-bd_FR_type"/>
</dbReference>
<keyword evidence="6 13" id="KW-0274">FAD</keyword>
<feature type="binding site" evidence="13">
    <location>
        <position position="135"/>
    </location>
    <ligand>
        <name>FAD</name>
        <dbReference type="ChEBI" id="CHEBI:57692"/>
    </ligand>
</feature>
<dbReference type="OMA" id="WLPVIRP"/>
<dbReference type="PROSITE" id="PS51384">
    <property type="entry name" value="FAD_FR"/>
    <property type="match status" value="1"/>
</dbReference>
<reference evidence="17" key="1">
    <citation type="journal article" date="2012" name="PLoS Genet.">
        <title>The genomes of the fungal plant pathogens Cladosporium fulvum and Dothistroma septosporum reveal adaptation to different hosts and lifestyles but also signatures of common ancestry.</title>
        <authorList>
            <person name="de Wit P.J.G.M."/>
            <person name="van der Burgt A."/>
            <person name="Oekmen B."/>
            <person name="Stergiopoulos I."/>
            <person name="Abd-Elsalam K.A."/>
            <person name="Aerts A.L."/>
            <person name="Bahkali A.H."/>
            <person name="Beenen H.G."/>
            <person name="Chettri P."/>
            <person name="Cox M.P."/>
            <person name="Datema E."/>
            <person name="de Vries R.P."/>
            <person name="Dhillon B."/>
            <person name="Ganley A.R."/>
            <person name="Griffiths S.A."/>
            <person name="Guo Y."/>
            <person name="Hamelin R.C."/>
            <person name="Henrissat B."/>
            <person name="Kabir M.S."/>
            <person name="Jashni M.K."/>
            <person name="Kema G."/>
            <person name="Klaubauf S."/>
            <person name="Lapidus A."/>
            <person name="Levasseur A."/>
            <person name="Lindquist E."/>
            <person name="Mehrabi R."/>
            <person name="Ohm R.A."/>
            <person name="Owen T.J."/>
            <person name="Salamov A."/>
            <person name="Schwelm A."/>
            <person name="Schijlen E."/>
            <person name="Sun H."/>
            <person name="van den Burg H.A."/>
            <person name="van Ham R.C.H.J."/>
            <person name="Zhang S."/>
            <person name="Goodwin S.B."/>
            <person name="Grigoriev I.V."/>
            <person name="Collemare J."/>
            <person name="Bradshaw R.E."/>
        </authorList>
    </citation>
    <scope>NUCLEOTIDE SEQUENCE [LARGE SCALE GENOMIC DNA]</scope>
    <source>
        <strain evidence="17">NZE10 / CBS 128990</strain>
    </source>
</reference>